<evidence type="ECO:0000313" key="2">
    <source>
        <dbReference type="Proteomes" id="UP000799767"/>
    </source>
</evidence>
<keyword evidence="2" id="KW-1185">Reference proteome</keyword>
<dbReference type="AlphaFoldDB" id="A0A6A6PVK5"/>
<evidence type="ECO:0000313" key="1">
    <source>
        <dbReference type="EMBL" id="KAF2484005.1"/>
    </source>
</evidence>
<accession>A0A6A6PVK5</accession>
<proteinExistence type="predicted"/>
<organism evidence="1 2">
    <name type="scientific">Neohortaea acidophila</name>
    <dbReference type="NCBI Taxonomy" id="245834"/>
    <lineage>
        <taxon>Eukaryota</taxon>
        <taxon>Fungi</taxon>
        <taxon>Dikarya</taxon>
        <taxon>Ascomycota</taxon>
        <taxon>Pezizomycotina</taxon>
        <taxon>Dothideomycetes</taxon>
        <taxon>Dothideomycetidae</taxon>
        <taxon>Mycosphaerellales</taxon>
        <taxon>Teratosphaeriaceae</taxon>
        <taxon>Neohortaea</taxon>
    </lineage>
</organism>
<protein>
    <submittedName>
        <fullName evidence="1">Uncharacterized protein</fullName>
    </submittedName>
</protein>
<dbReference type="GeneID" id="54470292"/>
<dbReference type="Proteomes" id="UP000799767">
    <property type="component" value="Unassembled WGS sequence"/>
</dbReference>
<dbReference type="RefSeq" id="XP_033590575.1">
    <property type="nucleotide sequence ID" value="XM_033729290.1"/>
</dbReference>
<dbReference type="OrthoDB" id="4158189at2759"/>
<sequence>MCGDHPSRPSRGGAIAILKQIGAANPHHTRSEMSIRLADDFESTIAMIEGGELRGQLVGGQLLIHFDGDLRSTSGVEMHRIAIPDHLQPGMPFRLRTRLQLGVGDEGIIGRRASFKVGGKVVSEGVVGWD</sequence>
<gene>
    <name evidence="1" type="ORF">BDY17DRAFT_119344</name>
</gene>
<dbReference type="EMBL" id="MU001634">
    <property type="protein sequence ID" value="KAF2484005.1"/>
    <property type="molecule type" value="Genomic_DNA"/>
</dbReference>
<reference evidence="1" key="1">
    <citation type="journal article" date="2020" name="Stud. Mycol.">
        <title>101 Dothideomycetes genomes: a test case for predicting lifestyles and emergence of pathogens.</title>
        <authorList>
            <person name="Haridas S."/>
            <person name="Albert R."/>
            <person name="Binder M."/>
            <person name="Bloem J."/>
            <person name="Labutti K."/>
            <person name="Salamov A."/>
            <person name="Andreopoulos B."/>
            <person name="Baker S."/>
            <person name="Barry K."/>
            <person name="Bills G."/>
            <person name="Bluhm B."/>
            <person name="Cannon C."/>
            <person name="Castanera R."/>
            <person name="Culley D."/>
            <person name="Daum C."/>
            <person name="Ezra D."/>
            <person name="Gonzalez J."/>
            <person name="Henrissat B."/>
            <person name="Kuo A."/>
            <person name="Liang C."/>
            <person name="Lipzen A."/>
            <person name="Lutzoni F."/>
            <person name="Magnuson J."/>
            <person name="Mondo S."/>
            <person name="Nolan M."/>
            <person name="Ohm R."/>
            <person name="Pangilinan J."/>
            <person name="Park H.-J."/>
            <person name="Ramirez L."/>
            <person name="Alfaro M."/>
            <person name="Sun H."/>
            <person name="Tritt A."/>
            <person name="Yoshinaga Y."/>
            <person name="Zwiers L.-H."/>
            <person name="Turgeon B."/>
            <person name="Goodwin S."/>
            <person name="Spatafora J."/>
            <person name="Crous P."/>
            <person name="Grigoriev I."/>
        </authorList>
    </citation>
    <scope>NUCLEOTIDE SEQUENCE</scope>
    <source>
        <strain evidence="1">CBS 113389</strain>
    </source>
</reference>
<name>A0A6A6PVK5_9PEZI</name>